<evidence type="ECO:0000313" key="1">
    <source>
        <dbReference type="EMBL" id="SVD85512.1"/>
    </source>
</evidence>
<name>A0A382YQH2_9ZZZZ</name>
<sequence>MGRPFLETIFSNRVKFYGRSRLHCDVAAVDFCRHGYNRKSGNTMRKTWRILFYSLNQD</sequence>
<reference evidence="1" key="1">
    <citation type="submission" date="2018-05" db="EMBL/GenBank/DDBJ databases">
        <authorList>
            <person name="Lanie J.A."/>
            <person name="Ng W.-L."/>
            <person name="Kazmierczak K.M."/>
            <person name="Andrzejewski T.M."/>
            <person name="Davidsen T.M."/>
            <person name="Wayne K.J."/>
            <person name="Tettelin H."/>
            <person name="Glass J.I."/>
            <person name="Rusch D."/>
            <person name="Podicherti R."/>
            <person name="Tsui H.-C.T."/>
            <person name="Winkler M.E."/>
        </authorList>
    </citation>
    <scope>NUCLEOTIDE SEQUENCE</scope>
</reference>
<feature type="non-terminal residue" evidence="1">
    <location>
        <position position="58"/>
    </location>
</feature>
<gene>
    <name evidence="1" type="ORF">METZ01_LOCUS438366</name>
</gene>
<organism evidence="1">
    <name type="scientific">marine metagenome</name>
    <dbReference type="NCBI Taxonomy" id="408172"/>
    <lineage>
        <taxon>unclassified sequences</taxon>
        <taxon>metagenomes</taxon>
        <taxon>ecological metagenomes</taxon>
    </lineage>
</organism>
<dbReference type="EMBL" id="UINC01177724">
    <property type="protein sequence ID" value="SVD85512.1"/>
    <property type="molecule type" value="Genomic_DNA"/>
</dbReference>
<protein>
    <submittedName>
        <fullName evidence="1">Uncharacterized protein</fullName>
    </submittedName>
</protein>
<proteinExistence type="predicted"/>
<dbReference type="AlphaFoldDB" id="A0A382YQH2"/>
<accession>A0A382YQH2</accession>